<evidence type="ECO:0000313" key="2">
    <source>
        <dbReference type="Proteomes" id="UP000626244"/>
    </source>
</evidence>
<dbReference type="RefSeq" id="WP_087999073.1">
    <property type="nucleotide sequence ID" value="NZ_BMHB01000001.1"/>
</dbReference>
<name>A0A8J3AJH9_9BACI</name>
<sequence length="102" mass="12202">MKKIRLLLEYKCYPLWIYDENGELLDNDLVDELRSEKEIVEKLMEIQRVHDSLFIDDSITFEYKGFAEDSIRASYIEKIENVLILLKEKLGERYIIENDIAI</sequence>
<dbReference type="AlphaFoldDB" id="A0A8J3AJH9"/>
<evidence type="ECO:0000313" key="1">
    <source>
        <dbReference type="EMBL" id="GGI11520.1"/>
    </source>
</evidence>
<keyword evidence="2" id="KW-1185">Reference proteome</keyword>
<comment type="caution">
    <text evidence="1">The sequence shown here is derived from an EMBL/GenBank/DDBJ whole genome shotgun (WGS) entry which is preliminary data.</text>
</comment>
<dbReference type="OrthoDB" id="1150977at2"/>
<accession>A0A8J3AJH9</accession>
<gene>
    <name evidence="1" type="ORF">GCM10007380_08250</name>
</gene>
<dbReference type="Proteomes" id="UP000626244">
    <property type="component" value="Unassembled WGS sequence"/>
</dbReference>
<protein>
    <submittedName>
        <fullName evidence="1">Uncharacterized protein</fullName>
    </submittedName>
</protein>
<dbReference type="EMBL" id="BMHB01000001">
    <property type="protein sequence ID" value="GGI11520.1"/>
    <property type="molecule type" value="Genomic_DNA"/>
</dbReference>
<proteinExistence type="predicted"/>
<organism evidence="1 2">
    <name type="scientific">Gottfriedia solisilvae</name>
    <dbReference type="NCBI Taxonomy" id="1516104"/>
    <lineage>
        <taxon>Bacteria</taxon>
        <taxon>Bacillati</taxon>
        <taxon>Bacillota</taxon>
        <taxon>Bacilli</taxon>
        <taxon>Bacillales</taxon>
        <taxon>Bacillaceae</taxon>
        <taxon>Gottfriedia</taxon>
    </lineage>
</organism>
<reference evidence="2" key="1">
    <citation type="journal article" date="2019" name="Int. J. Syst. Evol. Microbiol.">
        <title>The Global Catalogue of Microorganisms (GCM) 10K type strain sequencing project: providing services to taxonomists for standard genome sequencing and annotation.</title>
        <authorList>
            <consortium name="The Broad Institute Genomics Platform"/>
            <consortium name="The Broad Institute Genome Sequencing Center for Infectious Disease"/>
            <person name="Wu L."/>
            <person name="Ma J."/>
        </authorList>
    </citation>
    <scope>NUCLEOTIDE SEQUENCE [LARGE SCALE GENOMIC DNA]</scope>
    <source>
        <strain evidence="2">CGMCC 1.14993</strain>
    </source>
</reference>